<reference evidence="3" key="2">
    <citation type="submission" date="2020-11" db="EMBL/GenBank/DDBJ databases">
        <authorList>
            <person name="McCartney M.A."/>
            <person name="Auch B."/>
            <person name="Kono T."/>
            <person name="Mallez S."/>
            <person name="Becker A."/>
            <person name="Gohl D.M."/>
            <person name="Silverstein K.A.T."/>
            <person name="Koren S."/>
            <person name="Bechman K.B."/>
            <person name="Herman A."/>
            <person name="Abrahante J.E."/>
            <person name="Garbe J."/>
        </authorList>
    </citation>
    <scope>NUCLEOTIDE SEQUENCE</scope>
    <source>
        <strain evidence="3">Duluth1</strain>
        <tissue evidence="3">Whole animal</tissue>
    </source>
</reference>
<feature type="domain" description="HAT C-terminal dimerisation" evidence="2">
    <location>
        <begin position="7"/>
        <end position="57"/>
    </location>
</feature>
<evidence type="ECO:0000256" key="1">
    <source>
        <dbReference type="SAM" id="MobiDB-lite"/>
    </source>
</evidence>
<evidence type="ECO:0000313" key="3">
    <source>
        <dbReference type="EMBL" id="KAH3841222.1"/>
    </source>
</evidence>
<dbReference type="SUPFAM" id="SSF53098">
    <property type="entry name" value="Ribonuclease H-like"/>
    <property type="match status" value="1"/>
</dbReference>
<keyword evidence="4" id="KW-1185">Reference proteome</keyword>
<name>A0A9D4KJY2_DREPO</name>
<feature type="region of interest" description="Disordered" evidence="1">
    <location>
        <begin position="275"/>
        <end position="307"/>
    </location>
</feature>
<dbReference type="EMBL" id="JAIWYP010000004">
    <property type="protein sequence ID" value="KAH3841222.1"/>
    <property type="molecule type" value="Genomic_DNA"/>
</dbReference>
<dbReference type="Pfam" id="PF05699">
    <property type="entry name" value="Dimer_Tnp_hAT"/>
    <property type="match status" value="1"/>
</dbReference>
<dbReference type="InterPro" id="IPR008906">
    <property type="entry name" value="HATC_C_dom"/>
</dbReference>
<dbReference type="GO" id="GO:0046983">
    <property type="term" value="F:protein dimerization activity"/>
    <property type="evidence" value="ECO:0007669"/>
    <property type="project" value="InterPro"/>
</dbReference>
<feature type="compositionally biased region" description="Polar residues" evidence="1">
    <location>
        <begin position="286"/>
        <end position="306"/>
    </location>
</feature>
<feature type="compositionally biased region" description="Polar residues" evidence="1">
    <location>
        <begin position="349"/>
        <end position="365"/>
    </location>
</feature>
<organism evidence="3 4">
    <name type="scientific">Dreissena polymorpha</name>
    <name type="common">Zebra mussel</name>
    <name type="synonym">Mytilus polymorpha</name>
    <dbReference type="NCBI Taxonomy" id="45954"/>
    <lineage>
        <taxon>Eukaryota</taxon>
        <taxon>Metazoa</taxon>
        <taxon>Spiralia</taxon>
        <taxon>Lophotrochozoa</taxon>
        <taxon>Mollusca</taxon>
        <taxon>Bivalvia</taxon>
        <taxon>Autobranchia</taxon>
        <taxon>Heteroconchia</taxon>
        <taxon>Euheterodonta</taxon>
        <taxon>Imparidentia</taxon>
        <taxon>Neoheterodontei</taxon>
        <taxon>Myida</taxon>
        <taxon>Dreissenoidea</taxon>
        <taxon>Dreissenidae</taxon>
        <taxon>Dreissena</taxon>
    </lineage>
</organism>
<reference evidence="3" key="1">
    <citation type="journal article" date="2019" name="bioRxiv">
        <title>The Genome of the Zebra Mussel, Dreissena polymorpha: A Resource for Invasive Species Research.</title>
        <authorList>
            <person name="McCartney M.A."/>
            <person name="Auch B."/>
            <person name="Kono T."/>
            <person name="Mallez S."/>
            <person name="Zhang Y."/>
            <person name="Obille A."/>
            <person name="Becker A."/>
            <person name="Abrahante J.E."/>
            <person name="Garbe J."/>
            <person name="Badalamenti J.P."/>
            <person name="Herman A."/>
            <person name="Mangelson H."/>
            <person name="Liachko I."/>
            <person name="Sullivan S."/>
            <person name="Sone E.D."/>
            <person name="Koren S."/>
            <person name="Silverstein K.A.T."/>
            <person name="Beckman K.B."/>
            <person name="Gohl D.M."/>
        </authorList>
    </citation>
    <scope>NUCLEOTIDE SEQUENCE</scope>
    <source>
        <strain evidence="3">Duluth1</strain>
        <tissue evidence="3">Whole animal</tissue>
    </source>
</reference>
<dbReference type="Gene3D" id="3.30.70.1820">
    <property type="entry name" value="L1 transposable element, RRM domain"/>
    <property type="match status" value="1"/>
</dbReference>
<proteinExistence type="predicted"/>
<evidence type="ECO:0000313" key="4">
    <source>
        <dbReference type="Proteomes" id="UP000828390"/>
    </source>
</evidence>
<gene>
    <name evidence="3" type="ORF">DPMN_114680</name>
</gene>
<dbReference type="Proteomes" id="UP000828390">
    <property type="component" value="Unassembled WGS sequence"/>
</dbReference>
<protein>
    <recommendedName>
        <fullName evidence="2">HAT C-terminal dimerisation domain-containing protein</fullName>
    </recommendedName>
</protein>
<accession>A0A9D4KJY2</accession>
<evidence type="ECO:0000259" key="2">
    <source>
        <dbReference type="Pfam" id="PF05699"/>
    </source>
</evidence>
<comment type="caution">
    <text evidence="3">The sequence shown here is derived from an EMBL/GenBank/DDBJ whole genome shotgun (WGS) entry which is preliminary data.</text>
</comment>
<dbReference type="AlphaFoldDB" id="A0A9D4KJY2"/>
<sequence length="387" mass="43529">MATRWHAGVKNKQRLKSIAHVARKLVSVPSTTVLSERVFSKTGFLATKARNHIIHKLLDDNCFFVLALYIHESTDGVSTFRHSSSVDSSPIRQMYSADNLQHLESKIDTLLDGMKNMGLLKCRVDNIKSSSYYNCAVQNITHERVLLLQNKTSELDARQRESFILIAGVDECENENCFNTVHEFLRRSLNIDRGEISVLRANRVGRRTSTNNTRPRLIRVMMSHPGDGDDLMNSARRLAGTNFSLLRDYRKEISDATRAKHVNGRIAEDLFPDVQCRNAPPVSKTYRPQPTRPAQKNPQTHANKSPIQLADERFRQQSVDLTIKMQNPTVPPRPRAAPNLPCGKGPSKPKQTLPSHVTLTDNDGNMSDEEANHGDPPNSPPVNSIRC</sequence>
<dbReference type="InterPro" id="IPR012337">
    <property type="entry name" value="RNaseH-like_sf"/>
</dbReference>
<feature type="region of interest" description="Disordered" evidence="1">
    <location>
        <begin position="324"/>
        <end position="387"/>
    </location>
</feature>